<accession>A0A4Y4BB32</accession>
<feature type="transmembrane region" description="Helical" evidence="8">
    <location>
        <begin position="37"/>
        <end position="57"/>
    </location>
</feature>
<evidence type="ECO:0000256" key="8">
    <source>
        <dbReference type="SAM" id="Phobius"/>
    </source>
</evidence>
<proteinExistence type="inferred from homology"/>
<dbReference type="GO" id="GO:0005886">
    <property type="term" value="C:plasma membrane"/>
    <property type="evidence" value="ECO:0007669"/>
    <property type="project" value="UniProtKB-SubCell"/>
</dbReference>
<feature type="transmembrane region" description="Helical" evidence="8">
    <location>
        <begin position="176"/>
        <end position="198"/>
    </location>
</feature>
<evidence type="ECO:0000256" key="7">
    <source>
        <dbReference type="ARBA" id="ARBA00023136"/>
    </source>
</evidence>
<comment type="caution">
    <text evidence="9">The sequence shown here is derived from an EMBL/GenBank/DDBJ whole genome shotgun (WGS) entry which is preliminary data.</text>
</comment>
<feature type="transmembrane region" description="Helical" evidence="8">
    <location>
        <begin position="218"/>
        <end position="236"/>
    </location>
</feature>
<feature type="transmembrane region" description="Helical" evidence="8">
    <location>
        <begin position="145"/>
        <end position="164"/>
    </location>
</feature>
<feature type="transmembrane region" description="Helical" evidence="8">
    <location>
        <begin position="264"/>
        <end position="291"/>
    </location>
</feature>
<dbReference type="GO" id="GO:0022857">
    <property type="term" value="F:transmembrane transporter activity"/>
    <property type="evidence" value="ECO:0007669"/>
    <property type="project" value="InterPro"/>
</dbReference>
<evidence type="ECO:0000256" key="1">
    <source>
        <dbReference type="ARBA" id="ARBA00004651"/>
    </source>
</evidence>
<keyword evidence="6 8" id="KW-1133">Transmembrane helix</keyword>
<dbReference type="GO" id="GO:0033214">
    <property type="term" value="P:siderophore-iron import into cell"/>
    <property type="evidence" value="ECO:0007669"/>
    <property type="project" value="TreeGrafter"/>
</dbReference>
<evidence type="ECO:0000256" key="5">
    <source>
        <dbReference type="ARBA" id="ARBA00022692"/>
    </source>
</evidence>
<keyword evidence="4" id="KW-1003">Cell membrane</keyword>
<organism evidence="9 10">
    <name type="scientific">Microbacterium maritypicum</name>
    <name type="common">Microbacterium liquefaciens</name>
    <dbReference type="NCBI Taxonomy" id="33918"/>
    <lineage>
        <taxon>Bacteria</taxon>
        <taxon>Bacillati</taxon>
        <taxon>Actinomycetota</taxon>
        <taxon>Actinomycetes</taxon>
        <taxon>Micrococcales</taxon>
        <taxon>Microbacteriaceae</taxon>
        <taxon>Microbacterium</taxon>
    </lineage>
</organism>
<gene>
    <name evidence="9" type="ORF">MLI01_24390</name>
</gene>
<evidence type="ECO:0000313" key="10">
    <source>
        <dbReference type="Proteomes" id="UP000317410"/>
    </source>
</evidence>
<feature type="transmembrane region" description="Helical" evidence="8">
    <location>
        <begin position="332"/>
        <end position="351"/>
    </location>
</feature>
<comment type="subcellular location">
    <subcellularLocation>
        <location evidence="1">Cell membrane</location>
        <topology evidence="1">Multi-pass membrane protein</topology>
    </subcellularLocation>
</comment>
<dbReference type="Proteomes" id="UP000317410">
    <property type="component" value="Unassembled WGS sequence"/>
</dbReference>
<dbReference type="InterPro" id="IPR037294">
    <property type="entry name" value="ABC_BtuC-like"/>
</dbReference>
<keyword evidence="3" id="KW-0813">Transport</keyword>
<dbReference type="Gene3D" id="1.10.3470.10">
    <property type="entry name" value="ABC transporter involved in vitamin B12 uptake, BtuC"/>
    <property type="match status" value="1"/>
</dbReference>
<dbReference type="EMBL" id="BJNQ01000018">
    <property type="protein sequence ID" value="GEC76294.1"/>
    <property type="molecule type" value="Genomic_DNA"/>
</dbReference>
<evidence type="ECO:0000256" key="3">
    <source>
        <dbReference type="ARBA" id="ARBA00022448"/>
    </source>
</evidence>
<evidence type="ECO:0000256" key="6">
    <source>
        <dbReference type="ARBA" id="ARBA00022989"/>
    </source>
</evidence>
<feature type="transmembrane region" description="Helical" evidence="8">
    <location>
        <begin position="91"/>
        <end position="109"/>
    </location>
</feature>
<dbReference type="Pfam" id="PF01032">
    <property type="entry name" value="FecCD"/>
    <property type="match status" value="1"/>
</dbReference>
<dbReference type="SUPFAM" id="SSF81345">
    <property type="entry name" value="ABC transporter involved in vitamin B12 uptake, BtuC"/>
    <property type="match status" value="1"/>
</dbReference>
<keyword evidence="7 8" id="KW-0472">Membrane</keyword>
<dbReference type="PANTHER" id="PTHR30472:SF24">
    <property type="entry name" value="FERRIC ENTEROBACTIN TRANSPORT SYSTEM PERMEASE PROTEIN FEPG"/>
    <property type="match status" value="1"/>
</dbReference>
<evidence type="ECO:0000256" key="4">
    <source>
        <dbReference type="ARBA" id="ARBA00022475"/>
    </source>
</evidence>
<dbReference type="AlphaFoldDB" id="A0A4Y4BB32"/>
<dbReference type="PANTHER" id="PTHR30472">
    <property type="entry name" value="FERRIC ENTEROBACTIN TRANSPORT SYSTEM PERMEASE PROTEIN"/>
    <property type="match status" value="1"/>
</dbReference>
<keyword evidence="5 8" id="KW-0812">Transmembrane</keyword>
<comment type="similarity">
    <text evidence="2">Belongs to the binding-protein-dependent transport system permease family. FecCD subfamily.</text>
</comment>
<feature type="transmembrane region" description="Helical" evidence="8">
    <location>
        <begin position="121"/>
        <end position="139"/>
    </location>
</feature>
<dbReference type="RefSeq" id="WP_141387222.1">
    <property type="nucleotide sequence ID" value="NZ_BJNQ01000018.1"/>
</dbReference>
<sequence length="360" mass="36992">MRSTEHAVHTLDRVDEPASARIARIVAGRRSRHRRHAVATVVLGVLVLALFAVALMVGNTFYTPDEVIRVILGETVPGASFTVGDLRLPRAVLAVLTGIAFGMAGVCFQTMLRNPLASPDIIGISNGAGAAAVFGIIVLSVNGPVVSLLALGGAVATALVIYLLSIKGGFAGTRLILIGIGVAAMLQSIISYMLSRAANWDIQTAMQWLTGSLNNASWERVLPMAIAAVVIVPLMLSQGRSLGALQLGDDSAAGLGIRVNATRLLLILGAVALLAFATAATGPIAFVAFMAGPIAARITGPGANLLLPSAFVGAALVLGGDLIGQFAFGTRYPVGVITGVVGAPYLIYLLIRTNRSGGSL</sequence>
<evidence type="ECO:0000313" key="9">
    <source>
        <dbReference type="EMBL" id="GEC76294.1"/>
    </source>
</evidence>
<name>A0A4Y4BB32_MICMQ</name>
<dbReference type="CDD" id="cd06550">
    <property type="entry name" value="TM_ABC_iron-siderophores_like"/>
    <property type="match status" value="1"/>
</dbReference>
<reference evidence="9 10" key="1">
    <citation type="submission" date="2019-06" db="EMBL/GenBank/DDBJ databases">
        <title>Whole genome shotgun sequence of Microbacterium liquefaciens NBRC 15037.</title>
        <authorList>
            <person name="Hosoyama A."/>
            <person name="Uohara A."/>
            <person name="Ohji S."/>
            <person name="Ichikawa N."/>
        </authorList>
    </citation>
    <scope>NUCLEOTIDE SEQUENCE [LARGE SCALE GENOMIC DNA]</scope>
    <source>
        <strain evidence="9 10">NBRC 15037</strain>
    </source>
</reference>
<feature type="transmembrane region" description="Helical" evidence="8">
    <location>
        <begin position="303"/>
        <end position="320"/>
    </location>
</feature>
<protein>
    <submittedName>
        <fullName evidence="9">ABC transporter permease</fullName>
    </submittedName>
</protein>
<evidence type="ECO:0000256" key="2">
    <source>
        <dbReference type="ARBA" id="ARBA00007935"/>
    </source>
</evidence>
<dbReference type="InterPro" id="IPR000522">
    <property type="entry name" value="ABC_transptr_permease_BtuC"/>
</dbReference>